<dbReference type="SUPFAM" id="SSF51556">
    <property type="entry name" value="Metallo-dependent hydrolases"/>
    <property type="match status" value="2"/>
</dbReference>
<dbReference type="Proteomes" id="UP000753961">
    <property type="component" value="Unassembled WGS sequence"/>
</dbReference>
<dbReference type="EMBL" id="JAHVHU010000004">
    <property type="protein sequence ID" value="MBY5957192.1"/>
    <property type="molecule type" value="Genomic_DNA"/>
</dbReference>
<gene>
    <name evidence="3" type="ORF">KUV50_03530</name>
</gene>
<dbReference type="InterPro" id="IPR032466">
    <property type="entry name" value="Metal_Hydrolase"/>
</dbReference>
<keyword evidence="1" id="KW-0456">Lyase</keyword>
<dbReference type="InterPro" id="IPR032465">
    <property type="entry name" value="ACMSD"/>
</dbReference>
<dbReference type="GO" id="GO:0016831">
    <property type="term" value="F:carboxy-lyase activity"/>
    <property type="evidence" value="ECO:0007669"/>
    <property type="project" value="InterPro"/>
</dbReference>
<dbReference type="Pfam" id="PF04909">
    <property type="entry name" value="Amidohydro_2"/>
    <property type="match status" value="1"/>
</dbReference>
<feature type="domain" description="Amidohydrolase-related" evidence="2">
    <location>
        <begin position="397"/>
        <end position="568"/>
    </location>
</feature>
<dbReference type="RefSeq" id="WP_222578715.1">
    <property type="nucleotide sequence ID" value="NZ_JAHVHU010000004.1"/>
</dbReference>
<proteinExistence type="predicted"/>
<organism evidence="3 4">
    <name type="scientific">Membranihabitans marinus</name>
    <dbReference type="NCBI Taxonomy" id="1227546"/>
    <lineage>
        <taxon>Bacteria</taxon>
        <taxon>Pseudomonadati</taxon>
        <taxon>Bacteroidota</taxon>
        <taxon>Saprospiria</taxon>
        <taxon>Saprospirales</taxon>
        <taxon>Saprospiraceae</taxon>
        <taxon>Membranihabitans</taxon>
    </lineage>
</organism>
<name>A0A953L620_9BACT</name>
<evidence type="ECO:0000313" key="3">
    <source>
        <dbReference type="EMBL" id="MBY5957192.1"/>
    </source>
</evidence>
<sequence>MKKNRRAFIRQSGLTGLGLSTVGLGSGLGRRFNFIGPKEMEHDIYNGVAPSDWNVFDAHCIVGRHLKWNGEGLHTMEDLLSEMDHYGITEALVVDSLSRENHPFDGNQRILERSKTRPRIHPAWSVLPSVLEETGRSPEQFFREMQRNNVRALFLFTNQFFFNLSDWCIDALMEPLAERKVLVFINPVEANGRGSSDATDWDGIVDLCKRWPDIPVIISEGRIRRSQRMLYKAFDACPNLHLELSAHWLHRGIEFISEHWGANRLVFGSGWPKYGQHMTLVNLTTAQIDEKDKKLIAGDNLRKILSWDTPIPKLKVDFPEPHDEYVKYGRSGIRPSDMTFYDVHGHLGEYNAHYHVPESDIESVVEDIQYYGLEKICAFSFAGVYSDEVFGNDIVSRDVKMHSDRFIGFTLLNPLRGEEEMNAELKRGAAQGMRGIKLIPTYQGYPVEGPLIEVACQWAHDHQQIIINHYWGSAEQIEKLVSKYTKACFVTAHTTTAYADVMKEYQNLYICSVPLLSPRACEEVVDAIGADRFLFGTDLLDLPIGWGLGPILFARISTEEKRLILHDNLKNILTKYSL</sequence>
<dbReference type="Gene3D" id="3.20.20.140">
    <property type="entry name" value="Metal-dependent hydrolases"/>
    <property type="match status" value="2"/>
</dbReference>
<comment type="caution">
    <text evidence="3">The sequence shown here is derived from an EMBL/GenBank/DDBJ whole genome shotgun (WGS) entry which is preliminary data.</text>
</comment>
<dbReference type="AlphaFoldDB" id="A0A953L620"/>
<dbReference type="PANTHER" id="PTHR21240">
    <property type="entry name" value="2-AMINO-3-CARBOXYLMUCONATE-6-SEMIALDEHYDE DECARBOXYLASE"/>
    <property type="match status" value="1"/>
</dbReference>
<dbReference type="GO" id="GO:0016787">
    <property type="term" value="F:hydrolase activity"/>
    <property type="evidence" value="ECO:0007669"/>
    <property type="project" value="InterPro"/>
</dbReference>
<accession>A0A953L620</accession>
<evidence type="ECO:0000259" key="2">
    <source>
        <dbReference type="Pfam" id="PF04909"/>
    </source>
</evidence>
<protein>
    <submittedName>
        <fullName evidence="3">Amidohydrolase family protein</fullName>
    </submittedName>
</protein>
<evidence type="ECO:0000313" key="4">
    <source>
        <dbReference type="Proteomes" id="UP000753961"/>
    </source>
</evidence>
<evidence type="ECO:0000256" key="1">
    <source>
        <dbReference type="ARBA" id="ARBA00023239"/>
    </source>
</evidence>
<keyword evidence="4" id="KW-1185">Reference proteome</keyword>
<dbReference type="InterPro" id="IPR006680">
    <property type="entry name" value="Amidohydro-rel"/>
</dbReference>
<reference evidence="3" key="1">
    <citation type="submission" date="2021-06" db="EMBL/GenBank/DDBJ databases">
        <title>44 bacteria genomes isolated from Dapeng, Shenzhen.</title>
        <authorList>
            <person name="Zheng W."/>
            <person name="Yu S."/>
            <person name="Huang Y."/>
        </authorList>
    </citation>
    <scope>NUCLEOTIDE SEQUENCE</scope>
    <source>
        <strain evidence="3">DP5N28-2</strain>
    </source>
</reference>